<organism evidence="2 3">
    <name type="scientific">Haladaptatus litoreus</name>
    <dbReference type="NCBI Taxonomy" id="553468"/>
    <lineage>
        <taxon>Archaea</taxon>
        <taxon>Methanobacteriati</taxon>
        <taxon>Methanobacteriota</taxon>
        <taxon>Stenosarchaea group</taxon>
        <taxon>Halobacteria</taxon>
        <taxon>Halobacteriales</taxon>
        <taxon>Haladaptataceae</taxon>
        <taxon>Haladaptatus</taxon>
    </lineage>
</organism>
<keyword evidence="1" id="KW-0472">Membrane</keyword>
<dbReference type="RefSeq" id="WP_076429276.1">
    <property type="nucleotide sequence ID" value="NZ_FTNO01000001.1"/>
</dbReference>
<keyword evidence="1" id="KW-1133">Transmembrane helix</keyword>
<feature type="transmembrane region" description="Helical" evidence="1">
    <location>
        <begin position="53"/>
        <end position="72"/>
    </location>
</feature>
<dbReference type="AlphaFoldDB" id="A0A1N6Y9T1"/>
<protein>
    <submittedName>
        <fullName evidence="2">Uncharacterized protein</fullName>
    </submittedName>
</protein>
<evidence type="ECO:0000313" key="2">
    <source>
        <dbReference type="EMBL" id="SIR11330.1"/>
    </source>
</evidence>
<name>A0A1N6Y9T1_9EURY</name>
<proteinExistence type="predicted"/>
<reference evidence="3" key="1">
    <citation type="submission" date="2017-01" db="EMBL/GenBank/DDBJ databases">
        <authorList>
            <person name="Varghese N."/>
            <person name="Submissions S."/>
        </authorList>
    </citation>
    <scope>NUCLEOTIDE SEQUENCE [LARGE SCALE GENOMIC DNA]</scope>
    <source>
        <strain evidence="3">CGMCC 1.7737</strain>
    </source>
</reference>
<dbReference type="EMBL" id="FTNO01000001">
    <property type="protein sequence ID" value="SIR11330.1"/>
    <property type="molecule type" value="Genomic_DNA"/>
</dbReference>
<gene>
    <name evidence="2" type="ORF">SAMN05421858_1473</name>
</gene>
<accession>A0A1N6Y9T1</accession>
<feature type="transmembrane region" description="Helical" evidence="1">
    <location>
        <begin position="108"/>
        <end position="126"/>
    </location>
</feature>
<dbReference type="OrthoDB" id="275119at2157"/>
<evidence type="ECO:0000256" key="1">
    <source>
        <dbReference type="SAM" id="Phobius"/>
    </source>
</evidence>
<keyword evidence="3" id="KW-1185">Reference proteome</keyword>
<keyword evidence="1" id="KW-0812">Transmembrane</keyword>
<dbReference type="Proteomes" id="UP000186914">
    <property type="component" value="Unassembled WGS sequence"/>
</dbReference>
<sequence>MAILRRWVPPSDEWKRALLLGSLASLVYTGIVLEYSVQPSSNISITASVWHALGLYSVMAFGTIGLPIVLWIRYKIRSPAVLMTFVFLFCHVLVYVPTIGSGDGDSPAFLFMFLFAPFYVVGYGLLAGGEYWLRKRDVSLPFLSA</sequence>
<feature type="transmembrane region" description="Helical" evidence="1">
    <location>
        <begin position="79"/>
        <end position="96"/>
    </location>
</feature>
<evidence type="ECO:0000313" key="3">
    <source>
        <dbReference type="Proteomes" id="UP000186914"/>
    </source>
</evidence>